<sequence>MCATGQSPANSANAPGGAVRPPSTGTGVPSLSESPSVLASSLSVSGTAANGVTNGLSNPLAAPLDGSPGAEMRIYPRDGRVRNPVPSKLKNVNEQMKGNFGVMHMDVASHRASEGRDAAAKRTSESTALQAKLAQTDVYVSHQRRANYPRPPGLKQFSSPKASDEPVVDPGPPRPLTVAETKTEQARLLTLLRTLPHHTVVDQICKGLAFFGGIPDAPPPADGKFPESAEANGSGSLFVGWIAEIFPDLDHPRPRYTEDPVAQTASQKRPRGRPKGSKASKARSDKGLKKGSQKVSKGAEDQTQNHQDDSWVDVDDSVLELNDDGDLVEAMAALRDAPSTPSTGLNGTRMPTTTPATGSAAGFRSINDISLAPGSSAKKRGRPKGSKNRPKDKSALQSIPPPKVTPVPVPVPMLEAQPKTKTNPMKSKPAKSRPKPATEAPNDIVASTTSQQQQHANPNITSDLPPSVQAPAPALDFVDEFTASTVNGTMAHNHESRQPAQTTTPTLPSPASQVKASTVTSKKRKRPPQAESTASQGGALSSSQHVHSNAIQATPAAQLPNQGSQQIHQLAPSSVAVPPVKRARKPQESSSTATVRRQTPNSISQKTPIPPVSVPAESAHQPNSGDVTQSHPPAEGLEAHYAAMQSHHTDQIQNYNSRPQHKQQSHPTTSMGSTVSPALAAAPAPAAGLDAHYEHFTALQNMSDSSRQTTTGRQKQQQSTQTASPIPTQPSKLPQMSTALTSQQQSRAPQNYYSTSQALGSSYNSQQQSYSATQRPQQHISSASPNTGLVQHVTNSPQFSTQSNSPLMQTDNNYRGSPSLMHNNSPFATRRPPSASPLDNSTYRSTSATSHGVANHSPHFGARQTSTTATTHNTSHSGLSSTFSTFSDSNLFDISLDSSGNHNSMGIGGSSYALNSGTVPQQQRSSSSNAAPLYSSSSMNNTYLGSANMSRTGQQNRWAS</sequence>
<feature type="compositionally biased region" description="Polar residues" evidence="1">
    <location>
        <begin position="498"/>
        <end position="520"/>
    </location>
</feature>
<dbReference type="Proteomes" id="UP000286045">
    <property type="component" value="Unassembled WGS sequence"/>
</dbReference>
<feature type="region of interest" description="Disordered" evidence="1">
    <location>
        <begin position="140"/>
        <end position="177"/>
    </location>
</feature>
<feature type="region of interest" description="Disordered" evidence="1">
    <location>
        <begin position="335"/>
        <end position="636"/>
    </location>
</feature>
<feature type="compositionally biased region" description="Polar residues" evidence="1">
    <location>
        <begin position="588"/>
        <end position="607"/>
    </location>
</feature>
<feature type="compositionally biased region" description="Low complexity" evidence="1">
    <location>
        <begin position="351"/>
        <end position="362"/>
    </location>
</feature>
<feature type="compositionally biased region" description="Basic residues" evidence="1">
    <location>
        <begin position="268"/>
        <end position="281"/>
    </location>
</feature>
<feature type="compositionally biased region" description="Polar residues" evidence="1">
    <location>
        <begin position="46"/>
        <end position="57"/>
    </location>
</feature>
<feature type="compositionally biased region" description="Polar residues" evidence="1">
    <location>
        <begin position="939"/>
        <end position="960"/>
    </location>
</feature>
<feature type="compositionally biased region" description="Basic residues" evidence="1">
    <location>
        <begin position="377"/>
        <end position="388"/>
    </location>
</feature>
<evidence type="ECO:0000313" key="3">
    <source>
        <dbReference type="Proteomes" id="UP000286045"/>
    </source>
</evidence>
<feature type="compositionally biased region" description="Polar residues" evidence="1">
    <location>
        <begin position="620"/>
        <end position="631"/>
    </location>
</feature>
<feature type="compositionally biased region" description="Pro residues" evidence="1">
    <location>
        <begin position="399"/>
        <end position="411"/>
    </location>
</feature>
<keyword evidence="3" id="KW-1185">Reference proteome</keyword>
<dbReference type="AlphaFoldDB" id="A0A439CY88"/>
<name>A0A439CY88_9PEZI</name>
<feature type="region of interest" description="Disordered" evidence="1">
    <location>
        <begin position="251"/>
        <end position="313"/>
    </location>
</feature>
<feature type="compositionally biased region" description="Low complexity" evidence="1">
    <location>
        <begin position="705"/>
        <end position="722"/>
    </location>
</feature>
<feature type="region of interest" description="Disordered" evidence="1">
    <location>
        <begin position="703"/>
        <end position="882"/>
    </location>
</feature>
<feature type="compositionally biased region" description="Polar residues" evidence="1">
    <location>
        <begin position="445"/>
        <end position="464"/>
    </location>
</feature>
<feature type="compositionally biased region" description="Polar residues" evidence="1">
    <location>
        <begin position="1"/>
        <end position="13"/>
    </location>
</feature>
<dbReference type="EMBL" id="RYZI01000276">
    <property type="protein sequence ID" value="RWA07179.1"/>
    <property type="molecule type" value="Genomic_DNA"/>
</dbReference>
<feature type="compositionally biased region" description="Polar residues" evidence="1">
    <location>
        <begin position="772"/>
        <end position="827"/>
    </location>
</feature>
<feature type="compositionally biased region" description="Low complexity" evidence="1">
    <location>
        <begin position="761"/>
        <end position="771"/>
    </location>
</feature>
<comment type="caution">
    <text evidence="2">The sequence shown here is derived from an EMBL/GenBank/DDBJ whole genome shotgun (WGS) entry which is preliminary data.</text>
</comment>
<feature type="compositionally biased region" description="Polar residues" evidence="1">
    <location>
        <begin position="723"/>
        <end position="760"/>
    </location>
</feature>
<feature type="region of interest" description="Disordered" evidence="1">
    <location>
        <begin position="1"/>
        <end position="86"/>
    </location>
</feature>
<dbReference type="STRING" id="363999.A0A439CY88"/>
<evidence type="ECO:0000313" key="2">
    <source>
        <dbReference type="EMBL" id="RWA07179.1"/>
    </source>
</evidence>
<feature type="compositionally biased region" description="Low complexity" evidence="1">
    <location>
        <begin position="865"/>
        <end position="877"/>
    </location>
</feature>
<feature type="compositionally biased region" description="Polar residues" evidence="1">
    <location>
        <begin position="530"/>
        <end position="552"/>
    </location>
</feature>
<feature type="region of interest" description="Disordered" evidence="1">
    <location>
        <begin position="913"/>
        <end position="960"/>
    </location>
</feature>
<evidence type="ECO:0000256" key="1">
    <source>
        <dbReference type="SAM" id="MobiDB-lite"/>
    </source>
</evidence>
<feature type="compositionally biased region" description="Polar residues" evidence="1">
    <location>
        <begin position="559"/>
        <end position="572"/>
    </location>
</feature>
<organism evidence="2 3">
    <name type="scientific">Xylaria grammica</name>
    <dbReference type="NCBI Taxonomy" id="363999"/>
    <lineage>
        <taxon>Eukaryota</taxon>
        <taxon>Fungi</taxon>
        <taxon>Dikarya</taxon>
        <taxon>Ascomycota</taxon>
        <taxon>Pezizomycotina</taxon>
        <taxon>Sordariomycetes</taxon>
        <taxon>Xylariomycetidae</taxon>
        <taxon>Xylariales</taxon>
        <taxon>Xylariaceae</taxon>
        <taxon>Xylaria</taxon>
    </lineage>
</organism>
<gene>
    <name evidence="2" type="ORF">EKO27_g7919</name>
</gene>
<feature type="region of interest" description="Disordered" evidence="1">
    <location>
        <begin position="656"/>
        <end position="675"/>
    </location>
</feature>
<feature type="compositionally biased region" description="Polar residues" evidence="1">
    <location>
        <begin position="913"/>
        <end position="924"/>
    </location>
</feature>
<feature type="compositionally biased region" description="Low complexity" evidence="1">
    <location>
        <begin position="925"/>
        <end position="938"/>
    </location>
</feature>
<accession>A0A439CY88</accession>
<feature type="compositionally biased region" description="Low complexity" evidence="1">
    <location>
        <begin position="28"/>
        <end position="45"/>
    </location>
</feature>
<feature type="compositionally biased region" description="Polar residues" evidence="1">
    <location>
        <begin position="339"/>
        <end position="350"/>
    </location>
</feature>
<proteinExistence type="predicted"/>
<protein>
    <submittedName>
        <fullName evidence="2">Uncharacterized protein</fullName>
    </submittedName>
</protein>
<reference evidence="2 3" key="1">
    <citation type="submission" date="2018-12" db="EMBL/GenBank/DDBJ databases">
        <title>Draft genome sequence of Xylaria grammica IHI A82.</title>
        <authorList>
            <person name="Buettner E."/>
            <person name="Kellner H."/>
        </authorList>
    </citation>
    <scope>NUCLEOTIDE SEQUENCE [LARGE SCALE GENOMIC DNA]</scope>
    <source>
        <strain evidence="2 3">IHI A82</strain>
    </source>
</reference>
<feature type="compositionally biased region" description="Polar residues" evidence="1">
    <location>
        <begin position="837"/>
        <end position="852"/>
    </location>
</feature>
<feature type="compositionally biased region" description="Polar residues" evidence="1">
    <location>
        <begin position="665"/>
        <end position="675"/>
    </location>
</feature>